<gene>
    <name evidence="7" type="primary">rsmC</name>
    <name evidence="7" type="ORF">Pan153_62280</name>
</gene>
<evidence type="ECO:0000256" key="4">
    <source>
        <dbReference type="ARBA" id="ARBA00022679"/>
    </source>
</evidence>
<dbReference type="EC" id="2.1.1.172" evidence="7"/>
<keyword evidence="1" id="KW-0963">Cytoplasm</keyword>
<sequence length="237" mass="27307">MLIMEKYPLAVYVSSEDTVNCSVIPVFSRERFLTENHIYYQTYRACMSFSLTYHSRQFEFETAAELFSPQNLDHGTEAMLSTVTFAPGERVLDLGCGWGVVGILAASIVGPENVVMTDIDPRAVQVARQNAERNQLAGVTILQSDGLQDHRETDFDWILSNPPYHEDFSVAKQFIMKGFNRLKIGGRMVMVTRRRLWYQKKLTSIFGGTEVHEIDGYFVFHSEKRRDTYAKRKKRNR</sequence>
<dbReference type="GO" id="GO:0052914">
    <property type="term" value="F:16S rRNA (guanine(1207)-N(2))-methyltransferase activity"/>
    <property type="evidence" value="ECO:0007669"/>
    <property type="project" value="UniProtKB-EC"/>
</dbReference>
<dbReference type="GO" id="GO:0003676">
    <property type="term" value="F:nucleic acid binding"/>
    <property type="evidence" value="ECO:0007669"/>
    <property type="project" value="InterPro"/>
</dbReference>
<keyword evidence="3 7" id="KW-0489">Methyltransferase</keyword>
<reference evidence="7 8" key="1">
    <citation type="submission" date="2019-02" db="EMBL/GenBank/DDBJ databases">
        <title>Deep-cultivation of Planctomycetes and their phenomic and genomic characterization uncovers novel biology.</title>
        <authorList>
            <person name="Wiegand S."/>
            <person name="Jogler M."/>
            <person name="Boedeker C."/>
            <person name="Pinto D."/>
            <person name="Vollmers J."/>
            <person name="Rivas-Marin E."/>
            <person name="Kohn T."/>
            <person name="Peeters S.H."/>
            <person name="Heuer A."/>
            <person name="Rast P."/>
            <person name="Oberbeckmann S."/>
            <person name="Bunk B."/>
            <person name="Jeske O."/>
            <person name="Meyerdierks A."/>
            <person name="Storesund J.E."/>
            <person name="Kallscheuer N."/>
            <person name="Luecker S."/>
            <person name="Lage O.M."/>
            <person name="Pohl T."/>
            <person name="Merkel B.J."/>
            <person name="Hornburger P."/>
            <person name="Mueller R.-W."/>
            <person name="Bruemmer F."/>
            <person name="Labrenz M."/>
            <person name="Spormann A.M."/>
            <person name="Op den Camp H."/>
            <person name="Overmann J."/>
            <person name="Amann R."/>
            <person name="Jetten M.S.M."/>
            <person name="Mascher T."/>
            <person name="Medema M.H."/>
            <person name="Devos D.P."/>
            <person name="Kaster A.-K."/>
            <person name="Ovreas L."/>
            <person name="Rohde M."/>
            <person name="Galperin M.Y."/>
            <person name="Jogler C."/>
        </authorList>
    </citation>
    <scope>NUCLEOTIDE SEQUENCE [LARGE SCALE GENOMIC DNA]</scope>
    <source>
        <strain evidence="7 8">Pan153</strain>
    </source>
</reference>
<dbReference type="EMBL" id="CP036317">
    <property type="protein sequence ID" value="QDV21538.1"/>
    <property type="molecule type" value="Genomic_DNA"/>
</dbReference>
<dbReference type="InterPro" id="IPR002052">
    <property type="entry name" value="DNA_methylase_N6_adenine_CS"/>
</dbReference>
<organism evidence="7 8">
    <name type="scientific">Gimesia panareensis</name>
    <dbReference type="NCBI Taxonomy" id="2527978"/>
    <lineage>
        <taxon>Bacteria</taxon>
        <taxon>Pseudomonadati</taxon>
        <taxon>Planctomycetota</taxon>
        <taxon>Planctomycetia</taxon>
        <taxon>Planctomycetales</taxon>
        <taxon>Planctomycetaceae</taxon>
        <taxon>Gimesia</taxon>
    </lineage>
</organism>
<feature type="domain" description="Methyltransferase small" evidence="6">
    <location>
        <begin position="58"/>
        <end position="219"/>
    </location>
</feature>
<dbReference type="PROSITE" id="PS00092">
    <property type="entry name" value="N6_MTASE"/>
    <property type="match status" value="1"/>
</dbReference>
<evidence type="ECO:0000313" key="7">
    <source>
        <dbReference type="EMBL" id="QDV21538.1"/>
    </source>
</evidence>
<evidence type="ECO:0000256" key="5">
    <source>
        <dbReference type="ARBA" id="ARBA00022691"/>
    </source>
</evidence>
<dbReference type="InterPro" id="IPR046977">
    <property type="entry name" value="RsmC/RlmG"/>
</dbReference>
<evidence type="ECO:0000313" key="8">
    <source>
        <dbReference type="Proteomes" id="UP000320839"/>
    </source>
</evidence>
<keyword evidence="5" id="KW-0949">S-adenosyl-L-methionine</keyword>
<dbReference type="SUPFAM" id="SSF53335">
    <property type="entry name" value="S-adenosyl-L-methionine-dependent methyltransferases"/>
    <property type="match status" value="1"/>
</dbReference>
<dbReference type="PANTHER" id="PTHR47816:SF4">
    <property type="entry name" value="RIBOSOMAL RNA SMALL SUBUNIT METHYLTRANSFERASE C"/>
    <property type="match status" value="1"/>
</dbReference>
<evidence type="ECO:0000256" key="3">
    <source>
        <dbReference type="ARBA" id="ARBA00022603"/>
    </source>
</evidence>
<dbReference type="InterPro" id="IPR007848">
    <property type="entry name" value="Small_mtfrase_dom"/>
</dbReference>
<dbReference type="AlphaFoldDB" id="A0A518FYT6"/>
<dbReference type="Gene3D" id="3.40.50.150">
    <property type="entry name" value="Vaccinia Virus protein VP39"/>
    <property type="match status" value="1"/>
</dbReference>
<evidence type="ECO:0000259" key="6">
    <source>
        <dbReference type="Pfam" id="PF05175"/>
    </source>
</evidence>
<name>A0A518FYT6_9PLAN</name>
<dbReference type="Pfam" id="PF05175">
    <property type="entry name" value="MTS"/>
    <property type="match status" value="1"/>
</dbReference>
<protein>
    <submittedName>
        <fullName evidence="7">Ribosomal RNA small subunit methyltransferase C</fullName>
        <ecNumber evidence="7">2.1.1.172</ecNumber>
    </submittedName>
</protein>
<proteinExistence type="predicted"/>
<dbReference type="InterPro" id="IPR029063">
    <property type="entry name" value="SAM-dependent_MTases_sf"/>
</dbReference>
<dbReference type="PANTHER" id="PTHR47816">
    <property type="entry name" value="RIBOSOMAL RNA SMALL SUBUNIT METHYLTRANSFERASE C"/>
    <property type="match status" value="1"/>
</dbReference>
<dbReference type="Proteomes" id="UP000320839">
    <property type="component" value="Chromosome"/>
</dbReference>
<keyword evidence="4 7" id="KW-0808">Transferase</keyword>
<dbReference type="CDD" id="cd02440">
    <property type="entry name" value="AdoMet_MTases"/>
    <property type="match status" value="1"/>
</dbReference>
<evidence type="ECO:0000256" key="2">
    <source>
        <dbReference type="ARBA" id="ARBA00022552"/>
    </source>
</evidence>
<evidence type="ECO:0000256" key="1">
    <source>
        <dbReference type="ARBA" id="ARBA00022490"/>
    </source>
</evidence>
<keyword evidence="2" id="KW-0698">rRNA processing</keyword>
<accession>A0A518FYT6</accession>